<dbReference type="SUPFAM" id="SSF52540">
    <property type="entry name" value="P-loop containing nucleoside triphosphate hydrolases"/>
    <property type="match status" value="1"/>
</dbReference>
<keyword evidence="3" id="KW-1185">Reference proteome</keyword>
<protein>
    <recommendedName>
        <fullName evidence="1">NadR/Ttd14 AAA domain-containing protein</fullName>
    </recommendedName>
</protein>
<proteinExistence type="predicted"/>
<sequence length="183" mass="21054">MAGNPYYIITGAPSTGKTSILNELRNRGFICHQEIAREVIRENLDTGIDIFPWNNMHGFSDLVLERMINLVKTFEPTTTQFLDRSMVDLIGYMKFANNPVPPHYIREALSVGYSKKVFFLPLWTEIYTQDEERKESIEEAEKIGNALAETYQSLGFDLIEVPHAPLNDRVSFILSECEQFQEL</sequence>
<dbReference type="Gene3D" id="3.40.50.300">
    <property type="entry name" value="P-loop containing nucleotide triphosphate hydrolases"/>
    <property type="match status" value="1"/>
</dbReference>
<reference evidence="2" key="1">
    <citation type="submission" date="2021-04" db="EMBL/GenBank/DDBJ databases">
        <authorList>
            <person name="Rodrigo-Torres L."/>
            <person name="Arahal R. D."/>
            <person name="Lucena T."/>
        </authorList>
    </citation>
    <scope>NUCLEOTIDE SEQUENCE</scope>
    <source>
        <strain evidence="2">AS29M-1</strain>
    </source>
</reference>
<dbReference type="InterPro" id="IPR027417">
    <property type="entry name" value="P-loop_NTPase"/>
</dbReference>
<dbReference type="AlphaFoldDB" id="A0A916N8U5"/>
<dbReference type="Pfam" id="PF13521">
    <property type="entry name" value="AAA_28"/>
    <property type="match status" value="1"/>
</dbReference>
<dbReference type="KEGG" id="ptan:CRYO30217_00445"/>
<dbReference type="RefSeq" id="WP_258540678.1">
    <property type="nucleotide sequence ID" value="NZ_OU015584.1"/>
</dbReference>
<accession>A0A916N8U5</accession>
<evidence type="ECO:0000313" key="3">
    <source>
        <dbReference type="Proteomes" id="UP000683507"/>
    </source>
</evidence>
<dbReference type="Proteomes" id="UP000683507">
    <property type="component" value="Chromosome"/>
</dbReference>
<feature type="domain" description="NadR/Ttd14 AAA" evidence="1">
    <location>
        <begin position="7"/>
        <end position="169"/>
    </location>
</feature>
<organism evidence="2 3">
    <name type="scientific">Parvicella tangerina</name>
    <dbReference type="NCBI Taxonomy" id="2829795"/>
    <lineage>
        <taxon>Bacteria</taxon>
        <taxon>Pseudomonadati</taxon>
        <taxon>Bacteroidota</taxon>
        <taxon>Flavobacteriia</taxon>
        <taxon>Flavobacteriales</taxon>
        <taxon>Parvicellaceae</taxon>
        <taxon>Parvicella</taxon>
    </lineage>
</organism>
<dbReference type="EMBL" id="OU015584">
    <property type="protein sequence ID" value="CAG5077634.1"/>
    <property type="molecule type" value="Genomic_DNA"/>
</dbReference>
<evidence type="ECO:0000259" key="1">
    <source>
        <dbReference type="Pfam" id="PF13521"/>
    </source>
</evidence>
<dbReference type="InterPro" id="IPR038727">
    <property type="entry name" value="NadR/Ttd14_AAA_dom"/>
</dbReference>
<gene>
    <name evidence="2" type="ORF">CRYO30217_00445</name>
</gene>
<name>A0A916N8U5_9FLAO</name>
<evidence type="ECO:0000313" key="2">
    <source>
        <dbReference type="EMBL" id="CAG5077634.1"/>
    </source>
</evidence>